<evidence type="ECO:0000256" key="4">
    <source>
        <dbReference type="ARBA" id="ARBA00022989"/>
    </source>
</evidence>
<feature type="transmembrane region" description="Helical" evidence="8">
    <location>
        <begin position="177"/>
        <end position="197"/>
    </location>
</feature>
<dbReference type="InterPro" id="IPR001694">
    <property type="entry name" value="NADH_UbQ_OxRdtase_su1/FPO"/>
</dbReference>
<dbReference type="RefSeq" id="YP_009370473.1">
    <property type="nucleotide sequence ID" value="NC_034790.1"/>
</dbReference>
<feature type="transmembrane region" description="Helical" evidence="8">
    <location>
        <begin position="39"/>
        <end position="61"/>
    </location>
</feature>
<dbReference type="Pfam" id="PF00146">
    <property type="entry name" value="NADHdh"/>
    <property type="match status" value="1"/>
</dbReference>
<comment type="subcellular location">
    <subcellularLocation>
        <location evidence="1">Membrane</location>
        <topology evidence="1">Multi-pass membrane protein</topology>
    </subcellularLocation>
    <subcellularLocation>
        <location evidence="6">Mitochondrion inner membrane</location>
        <topology evidence="6">Multi-pass membrane protein</topology>
    </subcellularLocation>
</comment>
<sequence>MYILRPILEVIVLTVPALLGVAYVTVAERKTMASMQRRLGPNTVGFYGILQAFADALKLLLKEYVAPSQSNLILFFLGPILTLIFSLFAYAVIPYGPGITLLNFDLGILYLLAVSSLSTYGILLAGWSANSKYAFLGSLRSTAQLISYELVLTSAILLVVLFTGSLNLIVNVEIQRAIWFVFPLFPVFIIFLIGSIAETNRAPFDLAEAESELVSGFMTEHAAVIFVFFFLAEYASIVFMCILTSTLFLGGYLYNIIDLSFFREIYDSLYLEYKNSYYFTLSSQPVTKDSLPFVTDLDSVKKNSLPNTGIILIESIIYAFSLGLKTCIMVFIFIWVRASFPRIRYDQLMSYCWTILLPLVISLVIIVPCILFSFEIMPITIGLL</sequence>
<gene>
    <name evidence="9" type="primary">nad1</name>
</gene>
<keyword evidence="4 8" id="KW-1133">Transmembrane helix</keyword>
<reference evidence="9" key="1">
    <citation type="submission" date="2016-12" db="EMBL/GenBank/DDBJ databases">
        <title>The complete mitochondrial genome of the lichenized fungus Gomphillus americanus.</title>
        <authorList>
            <person name="Morgenstern J.L."/>
            <person name="Keepers K.G."/>
            <person name="Pogoda C.S."/>
            <person name="Tripp E.A."/>
            <person name="Lendemer J.C."/>
            <person name="Kane N.C."/>
        </authorList>
    </citation>
    <scope>NUCLEOTIDE SEQUENCE</scope>
</reference>
<dbReference type="GO" id="GO:0009060">
    <property type="term" value="P:aerobic respiration"/>
    <property type="evidence" value="ECO:0007669"/>
    <property type="project" value="TreeGrafter"/>
</dbReference>
<name>A0A1Y9TKP0_9LECA</name>
<comment type="catalytic activity">
    <reaction evidence="7">
        <text>a ubiquinone + NADH + 5 H(+)(in) = a ubiquinol + NAD(+) + 4 H(+)(out)</text>
        <dbReference type="Rhea" id="RHEA:29091"/>
        <dbReference type="Rhea" id="RHEA-COMP:9565"/>
        <dbReference type="Rhea" id="RHEA-COMP:9566"/>
        <dbReference type="ChEBI" id="CHEBI:15378"/>
        <dbReference type="ChEBI" id="CHEBI:16389"/>
        <dbReference type="ChEBI" id="CHEBI:17976"/>
        <dbReference type="ChEBI" id="CHEBI:57540"/>
        <dbReference type="ChEBI" id="CHEBI:57945"/>
        <dbReference type="EC" id="7.1.1.2"/>
    </reaction>
</comment>
<evidence type="ECO:0000256" key="1">
    <source>
        <dbReference type="ARBA" id="ARBA00004141"/>
    </source>
</evidence>
<feature type="transmembrane region" description="Helical" evidence="8">
    <location>
        <begin position="150"/>
        <end position="170"/>
    </location>
</feature>
<comment type="similarity">
    <text evidence="2 6">Belongs to the complex I subunit 1 family.</text>
</comment>
<dbReference type="GO" id="GO:0008137">
    <property type="term" value="F:NADH dehydrogenase (ubiquinone) activity"/>
    <property type="evidence" value="ECO:0007669"/>
    <property type="project" value="UniProtKB-EC"/>
</dbReference>
<feature type="transmembrane region" description="Helical" evidence="8">
    <location>
        <begin position="316"/>
        <end position="336"/>
    </location>
</feature>
<dbReference type="InterPro" id="IPR018086">
    <property type="entry name" value="NADH_UbQ_OxRdtase_su1_CS"/>
</dbReference>
<evidence type="ECO:0000256" key="6">
    <source>
        <dbReference type="RuleBase" id="RU000471"/>
    </source>
</evidence>
<dbReference type="GO" id="GO:0005743">
    <property type="term" value="C:mitochondrial inner membrane"/>
    <property type="evidence" value="ECO:0007669"/>
    <property type="project" value="UniProtKB-SubCell"/>
</dbReference>
<dbReference type="PANTHER" id="PTHR11432:SF3">
    <property type="entry name" value="NADH-UBIQUINONE OXIDOREDUCTASE CHAIN 1"/>
    <property type="match status" value="1"/>
</dbReference>
<dbReference type="GeneID" id="32887724"/>
<evidence type="ECO:0000256" key="3">
    <source>
        <dbReference type="ARBA" id="ARBA00022692"/>
    </source>
</evidence>
<dbReference type="PANTHER" id="PTHR11432">
    <property type="entry name" value="NADH DEHYDROGENASE SUBUNIT 1"/>
    <property type="match status" value="1"/>
</dbReference>
<feature type="transmembrane region" description="Helical" evidence="8">
    <location>
        <begin position="348"/>
        <end position="374"/>
    </location>
</feature>
<evidence type="ECO:0000313" key="9">
    <source>
        <dbReference type="EMBL" id="ARO90078.1"/>
    </source>
</evidence>
<dbReference type="EC" id="7.1.1.2" evidence="7"/>
<evidence type="ECO:0000256" key="5">
    <source>
        <dbReference type="ARBA" id="ARBA00023136"/>
    </source>
</evidence>
<organism evidence="9">
    <name type="scientific">Gomphillus americanus</name>
    <dbReference type="NCBI Taxonomy" id="1940652"/>
    <lineage>
        <taxon>Eukaryota</taxon>
        <taxon>Fungi</taxon>
        <taxon>Dikarya</taxon>
        <taxon>Ascomycota</taxon>
        <taxon>Pezizomycotina</taxon>
        <taxon>Lecanoromycetes</taxon>
        <taxon>OSLEUM clade</taxon>
        <taxon>Ostropomycetidae</taxon>
        <taxon>Ostropales</taxon>
        <taxon>Graphidaceae</taxon>
        <taxon>Gomphilloideae</taxon>
        <taxon>Gomphillus</taxon>
    </lineage>
</organism>
<keyword evidence="5 8" id="KW-0472">Membrane</keyword>
<evidence type="ECO:0000256" key="7">
    <source>
        <dbReference type="RuleBase" id="RU000473"/>
    </source>
</evidence>
<feature type="transmembrane region" description="Helical" evidence="8">
    <location>
        <begin position="73"/>
        <end position="96"/>
    </location>
</feature>
<dbReference type="EMBL" id="KY353115">
    <property type="protein sequence ID" value="ARO90078.1"/>
    <property type="molecule type" value="Genomic_DNA"/>
</dbReference>
<dbReference type="GO" id="GO:0003954">
    <property type="term" value="F:NADH dehydrogenase activity"/>
    <property type="evidence" value="ECO:0007669"/>
    <property type="project" value="TreeGrafter"/>
</dbReference>
<dbReference type="HAMAP" id="MF_01350">
    <property type="entry name" value="NDH1_NuoH"/>
    <property type="match status" value="1"/>
</dbReference>
<keyword evidence="3 6" id="KW-0812">Transmembrane</keyword>
<feature type="transmembrane region" description="Helical" evidence="8">
    <location>
        <begin position="6"/>
        <end position="27"/>
    </location>
</feature>
<proteinExistence type="inferred from homology"/>
<dbReference type="AlphaFoldDB" id="A0A1Y9TKP0"/>
<evidence type="ECO:0000256" key="8">
    <source>
        <dbReference type="SAM" id="Phobius"/>
    </source>
</evidence>
<feature type="transmembrane region" description="Helical" evidence="8">
    <location>
        <begin position="237"/>
        <end position="257"/>
    </location>
</feature>
<evidence type="ECO:0000256" key="2">
    <source>
        <dbReference type="ARBA" id="ARBA00010535"/>
    </source>
</evidence>
<dbReference type="PROSITE" id="PS00667">
    <property type="entry name" value="COMPLEX1_ND1_1"/>
    <property type="match status" value="1"/>
</dbReference>
<keyword evidence="7" id="KW-0830">Ubiquinone</keyword>
<dbReference type="PROSITE" id="PS00668">
    <property type="entry name" value="COMPLEX1_ND1_2"/>
    <property type="match status" value="1"/>
</dbReference>
<feature type="transmembrane region" description="Helical" evidence="8">
    <location>
        <begin position="108"/>
        <end position="130"/>
    </location>
</feature>
<keyword evidence="7 9" id="KW-0496">Mitochondrion</keyword>
<geneLocation type="mitochondrion" evidence="9"/>
<keyword evidence="6" id="KW-0520">NAD</keyword>
<accession>A0A1Y9TKP0</accession>
<protein>
    <recommendedName>
        <fullName evidence="7">NADH-ubiquinone oxidoreductase chain 1</fullName>
        <ecNumber evidence="7">7.1.1.2</ecNumber>
    </recommendedName>
</protein>